<dbReference type="AlphaFoldDB" id="A0A4R6T5Z7"/>
<keyword evidence="1" id="KW-1133">Transmembrane helix</keyword>
<evidence type="ECO:0000313" key="2">
    <source>
        <dbReference type="EMBL" id="TDQ17082.1"/>
    </source>
</evidence>
<evidence type="ECO:0000313" key="3">
    <source>
        <dbReference type="Proteomes" id="UP000294535"/>
    </source>
</evidence>
<accession>A0A4R6T5Z7</accession>
<keyword evidence="1" id="KW-0812">Transmembrane</keyword>
<name>A0A4R6T5Z7_9BACT</name>
<protein>
    <submittedName>
        <fullName evidence="2">Uncharacterized protein</fullName>
    </submittedName>
</protein>
<dbReference type="EMBL" id="SNYF01000006">
    <property type="protein sequence ID" value="TDQ17082.1"/>
    <property type="molecule type" value="Genomic_DNA"/>
</dbReference>
<dbReference type="RefSeq" id="WP_133554776.1">
    <property type="nucleotide sequence ID" value="NZ_SNYF01000006.1"/>
</dbReference>
<reference evidence="2 3" key="1">
    <citation type="submission" date="2019-03" db="EMBL/GenBank/DDBJ databases">
        <title>Genomic Encyclopedia of Type Strains, Phase III (KMG-III): the genomes of soil and plant-associated and newly described type strains.</title>
        <authorList>
            <person name="Whitman W."/>
        </authorList>
    </citation>
    <scope>NUCLEOTIDE SEQUENCE [LARGE SCALE GENOMIC DNA]</scope>
    <source>
        <strain evidence="2 3">CECT 8446</strain>
    </source>
</reference>
<proteinExistence type="predicted"/>
<evidence type="ECO:0000256" key="1">
    <source>
        <dbReference type="SAM" id="Phobius"/>
    </source>
</evidence>
<gene>
    <name evidence="2" type="ORF">DFQ04_1731</name>
</gene>
<sequence length="194" mass="22958">MSSNDRILTPELVRILKIFLLSSILLVFVFSFFNSYRADNTQRDRTFQMADSDRLYFLNVRSIHYDREIRKDAGMTLFRHKKRVQSDSFPTLDPVIILNPTKEEAYIYFELKNADYPISLEASLGEEKQQIEFSNGNNQAHLNLLKGLNPWIKEDYEFELVSGTQKYPLWTDVKEKEILKTILEDYFRLLNQTN</sequence>
<keyword evidence="1" id="KW-0472">Membrane</keyword>
<keyword evidence="3" id="KW-1185">Reference proteome</keyword>
<comment type="caution">
    <text evidence="2">The sequence shown here is derived from an EMBL/GenBank/DDBJ whole genome shotgun (WGS) entry which is preliminary data.</text>
</comment>
<dbReference type="OrthoDB" id="837183at2"/>
<organism evidence="2 3">
    <name type="scientific">Algoriphagus boseongensis</name>
    <dbReference type="NCBI Taxonomy" id="1442587"/>
    <lineage>
        <taxon>Bacteria</taxon>
        <taxon>Pseudomonadati</taxon>
        <taxon>Bacteroidota</taxon>
        <taxon>Cytophagia</taxon>
        <taxon>Cytophagales</taxon>
        <taxon>Cyclobacteriaceae</taxon>
        <taxon>Algoriphagus</taxon>
    </lineage>
</organism>
<dbReference type="Proteomes" id="UP000294535">
    <property type="component" value="Unassembled WGS sequence"/>
</dbReference>
<feature type="transmembrane region" description="Helical" evidence="1">
    <location>
        <begin position="12"/>
        <end position="33"/>
    </location>
</feature>